<accession>A0A7W6W460</accession>
<dbReference type="InterPro" id="IPR058163">
    <property type="entry name" value="LysR-type_TF_proteobact-type"/>
</dbReference>
<evidence type="ECO:0000256" key="3">
    <source>
        <dbReference type="ARBA" id="ARBA00023125"/>
    </source>
</evidence>
<reference evidence="9 10" key="1">
    <citation type="submission" date="2020-08" db="EMBL/GenBank/DDBJ databases">
        <title>Genomic Encyclopedia of Type Strains, Phase IV (KMG-V): Genome sequencing to study the core and pangenomes of soil and plant-associated prokaryotes.</title>
        <authorList>
            <person name="Whitman W."/>
        </authorList>
    </citation>
    <scope>NUCLEOTIDE SEQUENCE [LARGE SCALE GENOMIC DNA]</scope>
    <source>
        <strain evidence="9 10">SEMIA 4089</strain>
    </source>
</reference>
<dbReference type="Pfam" id="PF00126">
    <property type="entry name" value="HTH_1"/>
    <property type="match status" value="1"/>
</dbReference>
<dbReference type="FunFam" id="1.10.10.10:FF:000001">
    <property type="entry name" value="LysR family transcriptional regulator"/>
    <property type="match status" value="1"/>
</dbReference>
<dbReference type="Gene3D" id="1.10.10.10">
    <property type="entry name" value="Winged helix-like DNA-binding domain superfamily/Winged helix DNA-binding domain"/>
    <property type="match status" value="1"/>
</dbReference>
<evidence type="ECO:0000313" key="10">
    <source>
        <dbReference type="Proteomes" id="UP000540909"/>
    </source>
</evidence>
<dbReference type="Proteomes" id="UP000540909">
    <property type="component" value="Unassembled WGS sequence"/>
</dbReference>
<dbReference type="EMBL" id="JACIFY010000003">
    <property type="protein sequence ID" value="MBB4234735.1"/>
    <property type="molecule type" value="Genomic_DNA"/>
</dbReference>
<dbReference type="InterPro" id="IPR000847">
    <property type="entry name" value="LysR_HTH_N"/>
</dbReference>
<comment type="caution">
    <text evidence="9">The sequence shown here is derived from an EMBL/GenBank/DDBJ whole genome shotgun (WGS) entry which is preliminary data.</text>
</comment>
<evidence type="ECO:0000256" key="6">
    <source>
        <dbReference type="ARBA" id="ARBA00067332"/>
    </source>
</evidence>
<dbReference type="GO" id="GO:0003700">
    <property type="term" value="F:DNA-binding transcription factor activity"/>
    <property type="evidence" value="ECO:0007669"/>
    <property type="project" value="InterPro"/>
</dbReference>
<proteinExistence type="inferred from homology"/>
<evidence type="ECO:0000256" key="1">
    <source>
        <dbReference type="ARBA" id="ARBA00009437"/>
    </source>
</evidence>
<organism evidence="9 10">
    <name type="scientific">Rhizobium esperanzae</name>
    <dbReference type="NCBI Taxonomy" id="1967781"/>
    <lineage>
        <taxon>Bacteria</taxon>
        <taxon>Pseudomonadati</taxon>
        <taxon>Pseudomonadota</taxon>
        <taxon>Alphaproteobacteria</taxon>
        <taxon>Hyphomicrobiales</taxon>
        <taxon>Rhizobiaceae</taxon>
        <taxon>Rhizobium/Agrobacterium group</taxon>
        <taxon>Rhizobium</taxon>
    </lineage>
</organism>
<dbReference type="SUPFAM" id="SSF46785">
    <property type="entry name" value="Winged helix' DNA-binding domain"/>
    <property type="match status" value="1"/>
</dbReference>
<feature type="domain" description="HTH lysR-type" evidence="8">
    <location>
        <begin position="50"/>
        <end position="107"/>
    </location>
</feature>
<dbReference type="Pfam" id="PF03466">
    <property type="entry name" value="LysR_substrate"/>
    <property type="match status" value="1"/>
</dbReference>
<dbReference type="InterPro" id="IPR036388">
    <property type="entry name" value="WH-like_DNA-bd_sf"/>
</dbReference>
<evidence type="ECO:0000256" key="7">
    <source>
        <dbReference type="ARBA" id="ARBA00083243"/>
    </source>
</evidence>
<protein>
    <recommendedName>
        <fullName evidence="6">HTH-type transcriptional regulator TtuA</fullName>
    </recommendedName>
    <alternativeName>
        <fullName evidence="7">Tartrate utilization transcriptional regulator</fullName>
    </alternativeName>
</protein>
<sequence>MGGKKEINACDISPAQKALLFVRENVYYLFHFGANTKEHMTVPERMLCMTNLGDLEVFTKVVATGRMSLAGKLLGFSPAVVSKRIKRLEDRLGARLLQRTTRQMTLTEAGRGFYERVINILAGIEEAEFYISGRASDLSGMLRLSAPTSFGRMHVAPHLKGFMDGHPNVVVELTLNDGFSNLIVEGYDLAIRVGELSDSSLIARRLAPVRRILCASPDYIAANGAPMTIADLQSHHCLPSQNGDPWKLVGPSGGFVVRPEGALITNSSEVVREAAIAGIGIALRSTWDVGEELRTGRLVRVLPEVEGSHNITVSAVYPSRHFLPSKVRVFIDYLVNVYGPSPYWDREHVRRSSSNGFPPAPLVS</sequence>
<dbReference type="Gene3D" id="3.40.190.290">
    <property type="match status" value="1"/>
</dbReference>
<dbReference type="GO" id="GO:0043565">
    <property type="term" value="F:sequence-specific DNA binding"/>
    <property type="evidence" value="ECO:0007669"/>
    <property type="project" value="TreeGrafter"/>
</dbReference>
<dbReference type="InterPro" id="IPR005119">
    <property type="entry name" value="LysR_subst-bd"/>
</dbReference>
<dbReference type="FunFam" id="3.40.190.290:FF:000001">
    <property type="entry name" value="Transcriptional regulator, LysR family"/>
    <property type="match status" value="1"/>
</dbReference>
<dbReference type="PANTHER" id="PTHR30537:SF5">
    <property type="entry name" value="HTH-TYPE TRANSCRIPTIONAL ACTIVATOR TTDR-RELATED"/>
    <property type="match status" value="1"/>
</dbReference>
<name>A0A7W6W460_9HYPH</name>
<dbReference type="InterPro" id="IPR036390">
    <property type="entry name" value="WH_DNA-bd_sf"/>
</dbReference>
<gene>
    <name evidence="9" type="ORF">GGD57_001291</name>
</gene>
<evidence type="ECO:0000313" key="9">
    <source>
        <dbReference type="EMBL" id="MBB4234735.1"/>
    </source>
</evidence>
<dbReference type="SUPFAM" id="SSF53850">
    <property type="entry name" value="Periplasmic binding protein-like II"/>
    <property type="match status" value="1"/>
</dbReference>
<dbReference type="AlphaFoldDB" id="A0A7W6W460"/>
<keyword evidence="3 9" id="KW-0238">DNA-binding</keyword>
<evidence type="ECO:0000256" key="4">
    <source>
        <dbReference type="ARBA" id="ARBA00023163"/>
    </source>
</evidence>
<evidence type="ECO:0000259" key="8">
    <source>
        <dbReference type="PROSITE" id="PS50931"/>
    </source>
</evidence>
<dbReference type="PANTHER" id="PTHR30537">
    <property type="entry name" value="HTH-TYPE TRANSCRIPTIONAL REGULATOR"/>
    <property type="match status" value="1"/>
</dbReference>
<evidence type="ECO:0000256" key="2">
    <source>
        <dbReference type="ARBA" id="ARBA00023015"/>
    </source>
</evidence>
<keyword evidence="4" id="KW-0804">Transcription</keyword>
<keyword evidence="2" id="KW-0805">Transcription regulation</keyword>
<dbReference type="CDD" id="cd08422">
    <property type="entry name" value="PBP2_CrgA_like"/>
    <property type="match status" value="1"/>
</dbReference>
<evidence type="ECO:0000256" key="5">
    <source>
        <dbReference type="ARBA" id="ARBA00054626"/>
    </source>
</evidence>
<comment type="similarity">
    <text evidence="1">Belongs to the LysR transcriptional regulatory family.</text>
</comment>
<comment type="function">
    <text evidence="5">Transcriptional regulator of the ttuABCDE tartrate utilization operon.</text>
</comment>
<dbReference type="PROSITE" id="PS50931">
    <property type="entry name" value="HTH_LYSR"/>
    <property type="match status" value="1"/>
</dbReference>
<dbReference type="GO" id="GO:0006351">
    <property type="term" value="P:DNA-templated transcription"/>
    <property type="evidence" value="ECO:0007669"/>
    <property type="project" value="TreeGrafter"/>
</dbReference>